<reference evidence="3" key="1">
    <citation type="submission" date="2015-07" db="EMBL/GenBank/DDBJ databases">
        <title>MeaNS - Measles Nucleotide Surveillance Program.</title>
        <authorList>
            <person name="Tran T."/>
            <person name="Druce J."/>
        </authorList>
    </citation>
    <scope>NUCLEOTIDE SEQUENCE</scope>
    <source>
        <strain evidence="3">UCB-OBI-ISO-001</strain>
        <tissue evidence="3">Gonad</tissue>
    </source>
</reference>
<dbReference type="GO" id="GO:0071944">
    <property type="term" value="C:cell periphery"/>
    <property type="evidence" value="ECO:0007669"/>
    <property type="project" value="TreeGrafter"/>
</dbReference>
<dbReference type="PROSITE" id="PS01179">
    <property type="entry name" value="PID"/>
    <property type="match status" value="1"/>
</dbReference>
<organism evidence="3">
    <name type="scientific">Octopus bimaculoides</name>
    <name type="common">California two-spotted octopus</name>
    <dbReference type="NCBI Taxonomy" id="37653"/>
    <lineage>
        <taxon>Eukaryota</taxon>
        <taxon>Metazoa</taxon>
        <taxon>Spiralia</taxon>
        <taxon>Lophotrochozoa</taxon>
        <taxon>Mollusca</taxon>
        <taxon>Cephalopoda</taxon>
        <taxon>Coleoidea</taxon>
        <taxon>Octopodiformes</taxon>
        <taxon>Octopoda</taxon>
        <taxon>Incirrata</taxon>
        <taxon>Octopodidae</taxon>
        <taxon>Octopus</taxon>
    </lineage>
</organism>
<feature type="region of interest" description="Disordered" evidence="1">
    <location>
        <begin position="1"/>
        <end position="23"/>
    </location>
</feature>
<dbReference type="GO" id="GO:0051895">
    <property type="term" value="P:negative regulation of focal adhesion assembly"/>
    <property type="evidence" value="ECO:0007669"/>
    <property type="project" value="TreeGrafter"/>
</dbReference>
<dbReference type="AlphaFoldDB" id="A0A0L8HRU7"/>
<dbReference type="GO" id="GO:0005178">
    <property type="term" value="F:integrin binding"/>
    <property type="evidence" value="ECO:0007669"/>
    <property type="project" value="TreeGrafter"/>
</dbReference>
<gene>
    <name evidence="3" type="ORF">OCBIM_22007854mg</name>
</gene>
<dbReference type="GO" id="GO:0001726">
    <property type="term" value="C:ruffle"/>
    <property type="evidence" value="ECO:0007669"/>
    <property type="project" value="TreeGrafter"/>
</dbReference>
<dbReference type="PANTHER" id="PTHR32055">
    <property type="entry name" value="INTEGRIN BETA-1-BINDING PROTEIN 1"/>
    <property type="match status" value="1"/>
</dbReference>
<dbReference type="SMART" id="SM00462">
    <property type="entry name" value="PTB"/>
    <property type="match status" value="1"/>
</dbReference>
<dbReference type="STRING" id="37653.A0A0L8HRU7"/>
<dbReference type="OMA" id="HFQVYYL"/>
<dbReference type="InterPro" id="IPR006020">
    <property type="entry name" value="PTB/PI_dom"/>
</dbReference>
<dbReference type="InterPro" id="IPR019517">
    <property type="entry name" value="Integrin-bd_ICAP-1"/>
</dbReference>
<dbReference type="PANTHER" id="PTHR32055:SF1">
    <property type="entry name" value="INTEGRIN BETA-1-BINDING PROTEIN 1"/>
    <property type="match status" value="1"/>
</dbReference>
<feature type="compositionally biased region" description="Polar residues" evidence="1">
    <location>
        <begin position="8"/>
        <end position="23"/>
    </location>
</feature>
<feature type="domain" description="PID" evidence="2">
    <location>
        <begin position="47"/>
        <end position="177"/>
    </location>
</feature>
<dbReference type="KEGG" id="obi:106869014"/>
<dbReference type="SUPFAM" id="SSF50729">
    <property type="entry name" value="PH domain-like"/>
    <property type="match status" value="1"/>
</dbReference>
<dbReference type="Pfam" id="PF10480">
    <property type="entry name" value="ICAP-1_inte_bdg"/>
    <property type="match status" value="1"/>
</dbReference>
<name>A0A0L8HRU7_OCTBM</name>
<evidence type="ECO:0000259" key="2">
    <source>
        <dbReference type="PROSITE" id="PS01179"/>
    </source>
</evidence>
<dbReference type="Gene3D" id="6.20.360.10">
    <property type="match status" value="1"/>
</dbReference>
<evidence type="ECO:0000313" key="3">
    <source>
        <dbReference type="EMBL" id="KOF91909.1"/>
    </source>
</evidence>
<proteinExistence type="predicted"/>
<protein>
    <recommendedName>
        <fullName evidence="2">PID domain-containing protein</fullName>
    </recommendedName>
</protein>
<dbReference type="OrthoDB" id="10060702at2759"/>
<dbReference type="GO" id="GO:0030027">
    <property type="term" value="C:lamellipodium"/>
    <property type="evidence" value="ECO:0007669"/>
    <property type="project" value="TreeGrafter"/>
</dbReference>
<accession>A0A0L8HRU7</accession>
<dbReference type="GO" id="GO:1900025">
    <property type="term" value="P:negative regulation of substrate adhesion-dependent cell spreading"/>
    <property type="evidence" value="ECO:0007669"/>
    <property type="project" value="TreeGrafter"/>
</dbReference>
<dbReference type="GO" id="GO:0005856">
    <property type="term" value="C:cytoskeleton"/>
    <property type="evidence" value="ECO:0007669"/>
    <property type="project" value="TreeGrafter"/>
</dbReference>
<evidence type="ECO:0000256" key="1">
    <source>
        <dbReference type="SAM" id="MobiDB-lite"/>
    </source>
</evidence>
<dbReference type="EMBL" id="KQ417455">
    <property type="protein sequence ID" value="KOF91909.1"/>
    <property type="molecule type" value="Genomic_DNA"/>
</dbReference>
<sequence>MFKKKAKSTPQQNGSKESVVGSSNENLTALKDTKDSVEKILHQRVFFNVFFLGMVQEMNMGDARKRDTEAQLIDQLEEAQIDGKLPVTAREEDTVKLNVSRHGIKVLDKKGQEVLQRHPLHTIAQIIQYDDDFQHHNVAVKIGQFSKTVFHCFVFQCVSENQAQNICQCLQKLFDAVTMNISMDS</sequence>